<dbReference type="RefSeq" id="WP_303668677.1">
    <property type="nucleotide sequence ID" value="NZ_SVCA01000002.1"/>
</dbReference>
<evidence type="ECO:0000313" key="2">
    <source>
        <dbReference type="EMBL" id="MBE6084590.1"/>
    </source>
</evidence>
<feature type="region of interest" description="Disordered" evidence="1">
    <location>
        <begin position="1"/>
        <end position="25"/>
    </location>
</feature>
<organism evidence="2 3">
    <name type="scientific">Selenomonas ruminantium</name>
    <dbReference type="NCBI Taxonomy" id="971"/>
    <lineage>
        <taxon>Bacteria</taxon>
        <taxon>Bacillati</taxon>
        <taxon>Bacillota</taxon>
        <taxon>Negativicutes</taxon>
        <taxon>Selenomonadales</taxon>
        <taxon>Selenomonadaceae</taxon>
        <taxon>Selenomonas</taxon>
    </lineage>
</organism>
<comment type="caution">
    <text evidence="2">The sequence shown here is derived from an EMBL/GenBank/DDBJ whole genome shotgun (WGS) entry which is preliminary data.</text>
</comment>
<sequence>MKEEIKNKKMTDNMMDMVSGGSNRESESDMLMYARMTGKDKDSVVMDDVIDAYRNAKIKVELNTDGGNVYKNGLGKRISRYKALVLLARSVGKGDFDISGYLGDTESDNIINP</sequence>
<dbReference type="EMBL" id="SVCA01000002">
    <property type="protein sequence ID" value="MBE6084590.1"/>
    <property type="molecule type" value="Genomic_DNA"/>
</dbReference>
<feature type="compositionally biased region" description="Basic and acidic residues" evidence="1">
    <location>
        <begin position="1"/>
        <end position="11"/>
    </location>
</feature>
<dbReference type="AlphaFoldDB" id="A0A927WHJ2"/>
<dbReference type="Proteomes" id="UP000772151">
    <property type="component" value="Unassembled WGS sequence"/>
</dbReference>
<accession>A0A927WHJ2</accession>
<gene>
    <name evidence="2" type="ORF">E7203_03835</name>
</gene>
<proteinExistence type="predicted"/>
<protein>
    <submittedName>
        <fullName evidence="2">Uncharacterized protein</fullName>
    </submittedName>
</protein>
<evidence type="ECO:0000256" key="1">
    <source>
        <dbReference type="SAM" id="MobiDB-lite"/>
    </source>
</evidence>
<name>A0A927WHJ2_SELRU</name>
<evidence type="ECO:0000313" key="3">
    <source>
        <dbReference type="Proteomes" id="UP000772151"/>
    </source>
</evidence>
<reference evidence="2" key="1">
    <citation type="submission" date="2019-04" db="EMBL/GenBank/DDBJ databases">
        <title>Evolution of Biomass-Degrading Anaerobic Consortia Revealed by Metagenomics.</title>
        <authorList>
            <person name="Peng X."/>
        </authorList>
    </citation>
    <scope>NUCLEOTIDE SEQUENCE</scope>
    <source>
        <strain evidence="2">SIG242</strain>
    </source>
</reference>